<keyword evidence="4" id="KW-1185">Reference proteome</keyword>
<dbReference type="Pfam" id="PF03732">
    <property type="entry name" value="Retrotrans_gag"/>
    <property type="match status" value="1"/>
</dbReference>
<feature type="region of interest" description="Disordered" evidence="1">
    <location>
        <begin position="578"/>
        <end position="601"/>
    </location>
</feature>
<dbReference type="InterPro" id="IPR005162">
    <property type="entry name" value="Retrotrans_gag_dom"/>
</dbReference>
<accession>A0ABQ7AXY0</accession>
<gene>
    <name evidence="3" type="ORF">DY000_02060554</name>
</gene>
<evidence type="ECO:0000313" key="3">
    <source>
        <dbReference type="EMBL" id="KAF3519255.1"/>
    </source>
</evidence>
<dbReference type="PANTHER" id="PTHR33223">
    <property type="entry name" value="CCHC-TYPE DOMAIN-CONTAINING PROTEIN"/>
    <property type="match status" value="1"/>
</dbReference>
<feature type="region of interest" description="Disordered" evidence="1">
    <location>
        <begin position="620"/>
        <end position="641"/>
    </location>
</feature>
<organism evidence="3 4">
    <name type="scientific">Brassica cretica</name>
    <name type="common">Mustard</name>
    <dbReference type="NCBI Taxonomy" id="69181"/>
    <lineage>
        <taxon>Eukaryota</taxon>
        <taxon>Viridiplantae</taxon>
        <taxon>Streptophyta</taxon>
        <taxon>Embryophyta</taxon>
        <taxon>Tracheophyta</taxon>
        <taxon>Spermatophyta</taxon>
        <taxon>Magnoliopsida</taxon>
        <taxon>eudicotyledons</taxon>
        <taxon>Gunneridae</taxon>
        <taxon>Pentapetalae</taxon>
        <taxon>rosids</taxon>
        <taxon>malvids</taxon>
        <taxon>Brassicales</taxon>
        <taxon>Brassicaceae</taxon>
        <taxon>Brassiceae</taxon>
        <taxon>Brassica</taxon>
    </lineage>
</organism>
<proteinExistence type="predicted"/>
<dbReference type="PANTHER" id="PTHR33223:SF6">
    <property type="entry name" value="CCHC-TYPE DOMAIN-CONTAINING PROTEIN"/>
    <property type="match status" value="1"/>
</dbReference>
<feature type="compositionally biased region" description="Low complexity" evidence="1">
    <location>
        <begin position="319"/>
        <end position="335"/>
    </location>
</feature>
<feature type="region of interest" description="Disordered" evidence="1">
    <location>
        <begin position="343"/>
        <end position="362"/>
    </location>
</feature>
<feature type="region of interest" description="Disordered" evidence="1">
    <location>
        <begin position="395"/>
        <end position="427"/>
    </location>
</feature>
<feature type="region of interest" description="Disordered" evidence="1">
    <location>
        <begin position="120"/>
        <end position="148"/>
    </location>
</feature>
<dbReference type="EMBL" id="QGKV02001556">
    <property type="protein sequence ID" value="KAF3519255.1"/>
    <property type="molecule type" value="Genomic_DNA"/>
</dbReference>
<feature type="compositionally biased region" description="Polar residues" evidence="1">
    <location>
        <begin position="120"/>
        <end position="135"/>
    </location>
</feature>
<name>A0ABQ7AXY0_BRACR</name>
<evidence type="ECO:0000259" key="2">
    <source>
        <dbReference type="Pfam" id="PF03732"/>
    </source>
</evidence>
<sequence>MCQMSSYVNQHPVADVMPVLLKSGHSASREEAVEKRNNPDLRIIRHNAIAWYIHISTRSNKGIWLLLVEPLDLERVIYKSKRAVDTLQAAIDSVEIQASIDTIHPASIDTVHPMSIDTVQPTSIDTKPVSENTVRPGTVHRDEEGRTRNSAGQLINAQGAVIPDVIDVAEMNDFNLSREWYDWVGQDPFQGLPHQDPRNHIEELEDLVSRSEHNEVSEYHMLCKIFPYSISGDAFSWFSQLQPGSLTSWDDIERAFLYKFLDDAEATREKEKNDKWDRFLASLDEEYMISIQLLDVIMAKRDEQHVSGELSRVEEAGTEDTTSTSTDGMTSTSIDSTISMSTNFTTSTSLDSTTSTSIDVTTSSSIDNVDREVTMEDSLELEEWLEDMDQNLKKKLDGDQHTSRGDLETSKASIGRHQPDEIDRQPPHIIDLHPPDIDRHSQPLIDRHHPPNIDRCPLLDVPPGCIIEMEPIEERMYMSKASHLAVPKHQRPPIWTEEAARFHKRVKRMHDPVKFVVSCAVFEADSPIPPDKGVHLSSYIEVLNDHQHVVASQRGLRCRGEVDKNPGEAASIITDQIPSIDTNTSPSIDTTTSPSIDTTISSSIDTGRVSEQKKFDVCGNLRDGDTTTRSDKSGGKKRRNWKKRKMIMGDSQLSLIPHFSDGVRKSRVREKDPRKTSLHEDRRCLRNIDRQSITSIDRSPLKCVDRQSFKSIDRHLTVLVGTHIKFRYTAFPCYILSL</sequence>
<comment type="caution">
    <text evidence="3">The sequence shown here is derived from an EMBL/GenBank/DDBJ whole genome shotgun (WGS) entry which is preliminary data.</text>
</comment>
<feature type="compositionally biased region" description="Basic and acidic residues" evidence="1">
    <location>
        <begin position="417"/>
        <end position="427"/>
    </location>
</feature>
<feature type="region of interest" description="Disordered" evidence="1">
    <location>
        <begin position="308"/>
        <end position="335"/>
    </location>
</feature>
<dbReference type="Proteomes" id="UP000266723">
    <property type="component" value="Unassembled WGS sequence"/>
</dbReference>
<evidence type="ECO:0000256" key="1">
    <source>
        <dbReference type="SAM" id="MobiDB-lite"/>
    </source>
</evidence>
<feature type="compositionally biased region" description="Low complexity" evidence="1">
    <location>
        <begin position="579"/>
        <end position="601"/>
    </location>
</feature>
<feature type="domain" description="Retrotransposon gag" evidence="2">
    <location>
        <begin position="224"/>
        <end position="267"/>
    </location>
</feature>
<evidence type="ECO:0000313" key="4">
    <source>
        <dbReference type="Proteomes" id="UP000266723"/>
    </source>
</evidence>
<reference evidence="3 4" key="1">
    <citation type="journal article" date="2020" name="BMC Genomics">
        <title>Intraspecific diversification of the crop wild relative Brassica cretica Lam. using demographic model selection.</title>
        <authorList>
            <person name="Kioukis A."/>
            <person name="Michalopoulou V.A."/>
            <person name="Briers L."/>
            <person name="Pirintsos S."/>
            <person name="Studholme D.J."/>
            <person name="Pavlidis P."/>
            <person name="Sarris P.F."/>
        </authorList>
    </citation>
    <scope>NUCLEOTIDE SEQUENCE [LARGE SCALE GENOMIC DNA]</scope>
    <source>
        <strain evidence="4">cv. PFS-1207/04</strain>
    </source>
</reference>
<protein>
    <recommendedName>
        <fullName evidence="2">Retrotransposon gag domain-containing protein</fullName>
    </recommendedName>
</protein>
<feature type="compositionally biased region" description="Basic and acidic residues" evidence="1">
    <location>
        <begin position="395"/>
        <end position="409"/>
    </location>
</feature>
<feature type="compositionally biased region" description="Basic and acidic residues" evidence="1">
    <location>
        <begin position="620"/>
        <end position="634"/>
    </location>
</feature>